<feature type="compositionally biased region" description="Polar residues" evidence="1">
    <location>
        <begin position="1"/>
        <end position="11"/>
    </location>
</feature>
<keyword evidence="3" id="KW-1185">Reference proteome</keyword>
<dbReference type="Proteomes" id="UP001556692">
    <property type="component" value="Unassembled WGS sequence"/>
</dbReference>
<dbReference type="RefSeq" id="WP_367953508.1">
    <property type="nucleotide sequence ID" value="NZ_JBDPGJ010000002.1"/>
</dbReference>
<comment type="caution">
    <text evidence="2">The sequence shown here is derived from an EMBL/GenBank/DDBJ whole genome shotgun (WGS) entry which is preliminary data.</text>
</comment>
<accession>A0ABV3SGF0</accession>
<evidence type="ECO:0000313" key="2">
    <source>
        <dbReference type="EMBL" id="MEX0405621.1"/>
    </source>
</evidence>
<evidence type="ECO:0000313" key="3">
    <source>
        <dbReference type="Proteomes" id="UP001556692"/>
    </source>
</evidence>
<organism evidence="2 3">
    <name type="scientific">Aquibium pacificus</name>
    <dbReference type="NCBI Taxonomy" id="3153579"/>
    <lineage>
        <taxon>Bacteria</taxon>
        <taxon>Pseudomonadati</taxon>
        <taxon>Pseudomonadota</taxon>
        <taxon>Alphaproteobacteria</taxon>
        <taxon>Hyphomicrobiales</taxon>
        <taxon>Phyllobacteriaceae</taxon>
        <taxon>Aquibium</taxon>
    </lineage>
</organism>
<gene>
    <name evidence="2" type="ORF">ABGN05_08115</name>
</gene>
<protein>
    <submittedName>
        <fullName evidence="2">Uncharacterized protein</fullName>
    </submittedName>
</protein>
<evidence type="ECO:0000256" key="1">
    <source>
        <dbReference type="SAM" id="MobiDB-lite"/>
    </source>
</evidence>
<name>A0ABV3SGF0_9HYPH</name>
<dbReference type="EMBL" id="JBDPGJ010000002">
    <property type="protein sequence ID" value="MEX0405621.1"/>
    <property type="molecule type" value="Genomic_DNA"/>
</dbReference>
<proteinExistence type="predicted"/>
<reference evidence="2 3" key="1">
    <citation type="submission" date="2024-05" db="EMBL/GenBank/DDBJ databases">
        <authorList>
            <person name="Jiang F."/>
        </authorList>
    </citation>
    <scope>NUCLEOTIDE SEQUENCE [LARGE SCALE GENOMIC DNA]</scope>
    <source>
        <strain evidence="2 3">LZ166</strain>
    </source>
</reference>
<sequence>MSRNKTVQSWRSKMASGESHDQDENSRNLMRELRSTQNARFLQNLPPFRLGEGLPEKMQGLLERLDQVERTRGGGNQAGALGAAHGPER</sequence>
<feature type="region of interest" description="Disordered" evidence="1">
    <location>
        <begin position="1"/>
        <end position="40"/>
    </location>
</feature>
<feature type="compositionally biased region" description="Basic and acidic residues" evidence="1">
    <location>
        <begin position="18"/>
        <end position="34"/>
    </location>
</feature>